<keyword evidence="3" id="KW-0813">Transport</keyword>
<evidence type="ECO:0000256" key="8">
    <source>
        <dbReference type="SAM" id="Phobius"/>
    </source>
</evidence>
<feature type="transmembrane region" description="Helical" evidence="8">
    <location>
        <begin position="266"/>
        <end position="291"/>
    </location>
</feature>
<keyword evidence="5 8" id="KW-0812">Transmembrane</keyword>
<evidence type="ECO:0000313" key="10">
    <source>
        <dbReference type="Proteomes" id="UP000522720"/>
    </source>
</evidence>
<evidence type="ECO:0000256" key="4">
    <source>
        <dbReference type="ARBA" id="ARBA00022475"/>
    </source>
</evidence>
<evidence type="ECO:0000256" key="5">
    <source>
        <dbReference type="ARBA" id="ARBA00022692"/>
    </source>
</evidence>
<dbReference type="InterPro" id="IPR002549">
    <property type="entry name" value="AI-2E-like"/>
</dbReference>
<accession>A0A7X6N0L5</accession>
<keyword evidence="10" id="KW-1185">Reference proteome</keyword>
<feature type="transmembrane region" description="Helical" evidence="8">
    <location>
        <begin position="7"/>
        <end position="27"/>
    </location>
</feature>
<gene>
    <name evidence="9" type="ORF">HF992_08475</name>
</gene>
<evidence type="ECO:0000256" key="2">
    <source>
        <dbReference type="ARBA" id="ARBA00009773"/>
    </source>
</evidence>
<dbReference type="RefSeq" id="WP_168549607.1">
    <property type="nucleotide sequence ID" value="NZ_JAAXPR010000016.1"/>
</dbReference>
<reference evidence="9 10" key="1">
    <citation type="submission" date="2020-04" db="EMBL/GenBank/DDBJ databases">
        <title>MicrobeNet Type strains.</title>
        <authorList>
            <person name="Nicholson A.C."/>
        </authorList>
    </citation>
    <scope>NUCLEOTIDE SEQUENCE [LARGE SCALE GENOMIC DNA]</scope>
    <source>
        <strain evidence="9 10">CCUG 69612</strain>
    </source>
</reference>
<evidence type="ECO:0000256" key="6">
    <source>
        <dbReference type="ARBA" id="ARBA00022989"/>
    </source>
</evidence>
<sequence>MLKLDKRWLLTLVVVLAISLAVFRYWSFAEQVLKTTWKASLPFIGGAMLAYVVNILMSGYEKVYKKLFRGKLAKQLARPVCLVLANATFLILLLILLGIVIPELVESIQGLIALAPKAIQNLVKSIQENSLLNNTLNQYFGSDASEELTRQINDYATQILNSLGTFLLGLLNSVTEIFSALLNIFMAVIFSLYVLASKEDLGLQFRRLLTTYLPKLVAPFENVRQIFHQSFRSFFIGQTTEAIILGTLTFVGMLIFNFPYASTVSILVGFSAMIPVVGAYIGVTVGVILIMTQSFSQAMWFLVFIVILQQFEGNLIYPRVVGNSVGLPGMWVILAITVGGALGGIFGMLVAVPFLASCYKLIKQDVQRREAENRAIG</sequence>
<organism evidence="9 10">
    <name type="scientific">Streptococcus ovuberis</name>
    <dbReference type="NCBI Taxonomy" id="1936207"/>
    <lineage>
        <taxon>Bacteria</taxon>
        <taxon>Bacillati</taxon>
        <taxon>Bacillota</taxon>
        <taxon>Bacilli</taxon>
        <taxon>Lactobacillales</taxon>
        <taxon>Streptococcaceae</taxon>
        <taxon>Streptococcus</taxon>
    </lineage>
</organism>
<comment type="similarity">
    <text evidence="2">Belongs to the autoinducer-2 exporter (AI-2E) (TC 2.A.86) family.</text>
</comment>
<feature type="transmembrane region" description="Helical" evidence="8">
    <location>
        <begin position="80"/>
        <end position="101"/>
    </location>
</feature>
<feature type="transmembrane region" description="Helical" evidence="8">
    <location>
        <begin position="39"/>
        <end position="60"/>
    </location>
</feature>
<feature type="transmembrane region" description="Helical" evidence="8">
    <location>
        <begin position="177"/>
        <end position="196"/>
    </location>
</feature>
<protein>
    <submittedName>
        <fullName evidence="9">AI-2E family transporter</fullName>
    </submittedName>
</protein>
<dbReference type="Pfam" id="PF01594">
    <property type="entry name" value="AI-2E_transport"/>
    <property type="match status" value="1"/>
</dbReference>
<keyword evidence="7 8" id="KW-0472">Membrane</keyword>
<feature type="transmembrane region" description="Helical" evidence="8">
    <location>
        <begin position="298"/>
        <end position="317"/>
    </location>
</feature>
<dbReference type="GO" id="GO:0005886">
    <property type="term" value="C:plasma membrane"/>
    <property type="evidence" value="ECO:0007669"/>
    <property type="project" value="UniProtKB-SubCell"/>
</dbReference>
<feature type="transmembrane region" description="Helical" evidence="8">
    <location>
        <begin position="329"/>
        <end position="359"/>
    </location>
</feature>
<evidence type="ECO:0000256" key="1">
    <source>
        <dbReference type="ARBA" id="ARBA00004651"/>
    </source>
</evidence>
<evidence type="ECO:0000256" key="7">
    <source>
        <dbReference type="ARBA" id="ARBA00023136"/>
    </source>
</evidence>
<dbReference type="AlphaFoldDB" id="A0A7X6N0L5"/>
<dbReference type="PANTHER" id="PTHR21716">
    <property type="entry name" value="TRANSMEMBRANE PROTEIN"/>
    <property type="match status" value="1"/>
</dbReference>
<proteinExistence type="inferred from homology"/>
<comment type="subcellular location">
    <subcellularLocation>
        <location evidence="1">Cell membrane</location>
        <topology evidence="1">Multi-pass membrane protein</topology>
    </subcellularLocation>
</comment>
<dbReference type="Proteomes" id="UP000522720">
    <property type="component" value="Unassembled WGS sequence"/>
</dbReference>
<dbReference type="GO" id="GO:0055085">
    <property type="term" value="P:transmembrane transport"/>
    <property type="evidence" value="ECO:0007669"/>
    <property type="project" value="TreeGrafter"/>
</dbReference>
<feature type="transmembrane region" description="Helical" evidence="8">
    <location>
        <begin position="242"/>
        <end position="260"/>
    </location>
</feature>
<dbReference type="PANTHER" id="PTHR21716:SF53">
    <property type="entry name" value="PERMEASE PERM-RELATED"/>
    <property type="match status" value="1"/>
</dbReference>
<name>A0A7X6N0L5_9STRE</name>
<evidence type="ECO:0000256" key="3">
    <source>
        <dbReference type="ARBA" id="ARBA00022448"/>
    </source>
</evidence>
<dbReference type="EMBL" id="JAAXPR010000016">
    <property type="protein sequence ID" value="NKZ20861.1"/>
    <property type="molecule type" value="Genomic_DNA"/>
</dbReference>
<keyword evidence="6 8" id="KW-1133">Transmembrane helix</keyword>
<comment type="caution">
    <text evidence="9">The sequence shown here is derived from an EMBL/GenBank/DDBJ whole genome shotgun (WGS) entry which is preliminary data.</text>
</comment>
<keyword evidence="4" id="KW-1003">Cell membrane</keyword>
<evidence type="ECO:0000313" key="9">
    <source>
        <dbReference type="EMBL" id="NKZ20861.1"/>
    </source>
</evidence>